<feature type="domain" description="6-phosphofructo-2-kinase" evidence="3">
    <location>
        <begin position="14"/>
        <end position="221"/>
    </location>
</feature>
<reference evidence="4 5" key="1">
    <citation type="submission" date="2013-05" db="EMBL/GenBank/DDBJ databases">
        <title>Genome assembly of Chondromyces apiculatus DSM 436.</title>
        <authorList>
            <person name="Sharma G."/>
            <person name="Khatri I."/>
            <person name="Kaur C."/>
            <person name="Mayilraj S."/>
            <person name="Subramanian S."/>
        </authorList>
    </citation>
    <scope>NUCLEOTIDE SEQUENCE [LARGE SCALE GENOMIC DNA]</scope>
    <source>
        <strain evidence="4 5">DSM 436</strain>
    </source>
</reference>
<dbReference type="GO" id="GO:0004331">
    <property type="term" value="F:fructose-2,6-bisphosphate 2-phosphatase activity"/>
    <property type="evidence" value="ECO:0007669"/>
    <property type="project" value="TreeGrafter"/>
</dbReference>
<dbReference type="PRINTS" id="PR00991">
    <property type="entry name" value="6PFRUCTKNASE"/>
</dbReference>
<sequence length="441" mass="49877">MRQPLYSLHPRDLSPHVLAMVGLPARGKTSIARKITRYLSWLGHPTRVFNVGNYRRNLLGAHHPANFFDPQNREARRTLDEMAMAALDDLLAWLGGGGEVAIFDATNSTRARRQIVSERCRDKGYPVVFIESICGDEAIVETNVRETKLRSPDYEGVDASEAVRDFRARIAHYARAYETVTDLESSYIKIIDVGRQLMLNRIHGYVPARLVPLLMNMHVAPRPIWLTRHGESIFNQQGLLGGDADLSPHGEAYARNLAAFIRGRARELGEASGMPGEPAWIPDDVVVWTSSLRRTMQTSRPLTQRSISWRALDEIDAGVCEGMTYDEIRLKMPHVFEARSADKFRYRYPRGESYEDVIQRLDPLIIELERQRSPMLVIAHQAVLRALYAYLMDKPPHTCPSLPIPLHTVIELIPTAYGCEERRFQLGPEVQSVGEAAIAHP</sequence>
<dbReference type="GO" id="GO:0006000">
    <property type="term" value="P:fructose metabolic process"/>
    <property type="evidence" value="ECO:0007669"/>
    <property type="project" value="InterPro"/>
</dbReference>
<proteinExistence type="predicted"/>
<keyword evidence="5" id="KW-1185">Reference proteome</keyword>
<dbReference type="RefSeq" id="WP_231511776.1">
    <property type="nucleotide sequence ID" value="NZ_ASRX01000059.1"/>
</dbReference>
<name>A0A017T019_9BACT</name>
<dbReference type="EMBL" id="ASRX01000059">
    <property type="protein sequence ID" value="EYF02533.1"/>
    <property type="molecule type" value="Genomic_DNA"/>
</dbReference>
<dbReference type="FunFam" id="3.40.50.300:FF:000644">
    <property type="entry name" value="GpmB, Fructose-2,6-bisphosphatase"/>
    <property type="match status" value="1"/>
</dbReference>
<dbReference type="GO" id="GO:0006003">
    <property type="term" value="P:fructose 2,6-bisphosphate metabolic process"/>
    <property type="evidence" value="ECO:0007669"/>
    <property type="project" value="InterPro"/>
</dbReference>
<dbReference type="Gene3D" id="3.40.50.300">
    <property type="entry name" value="P-loop containing nucleotide triphosphate hydrolases"/>
    <property type="match status" value="1"/>
</dbReference>
<dbReference type="InterPro" id="IPR013078">
    <property type="entry name" value="His_Pase_superF_clade-1"/>
</dbReference>
<keyword evidence="2" id="KW-0067">ATP-binding</keyword>
<dbReference type="InterPro" id="IPR029033">
    <property type="entry name" value="His_PPase_superfam"/>
</dbReference>
<dbReference type="FunFam" id="3.40.50.1240:FF:000006">
    <property type="entry name" value="6-phosphofructo-2-kinase/fructose-2, 6-bisphosphatase"/>
    <property type="match status" value="1"/>
</dbReference>
<dbReference type="InterPro" id="IPR013079">
    <property type="entry name" value="6Phosfructo_kin"/>
</dbReference>
<dbReference type="PANTHER" id="PTHR10606">
    <property type="entry name" value="6-PHOSPHOFRUCTO-2-KINASE/FRUCTOSE-2,6-BISPHOSPHATASE"/>
    <property type="match status" value="1"/>
</dbReference>
<dbReference type="InterPro" id="IPR027417">
    <property type="entry name" value="P-loop_NTPase"/>
</dbReference>
<dbReference type="AlphaFoldDB" id="A0A017T019"/>
<dbReference type="InterPro" id="IPR003094">
    <property type="entry name" value="6Pfruct_kin"/>
</dbReference>
<dbReference type="Proteomes" id="UP000019678">
    <property type="component" value="Unassembled WGS sequence"/>
</dbReference>
<dbReference type="PIRSF" id="PIRSF000709">
    <property type="entry name" value="6PFK_2-Ptase"/>
    <property type="match status" value="1"/>
</dbReference>
<dbReference type="GO" id="GO:0005829">
    <property type="term" value="C:cytosol"/>
    <property type="evidence" value="ECO:0007669"/>
    <property type="project" value="TreeGrafter"/>
</dbReference>
<dbReference type="Pfam" id="PF00300">
    <property type="entry name" value="His_Phos_1"/>
    <property type="match status" value="2"/>
</dbReference>
<dbReference type="SUPFAM" id="SSF52540">
    <property type="entry name" value="P-loop containing nucleoside triphosphate hydrolases"/>
    <property type="match status" value="1"/>
</dbReference>
<dbReference type="Pfam" id="PF01591">
    <property type="entry name" value="6PF2K"/>
    <property type="match status" value="1"/>
</dbReference>
<dbReference type="InterPro" id="IPR001345">
    <property type="entry name" value="PG/BPGM_mutase_AS"/>
</dbReference>
<dbReference type="SUPFAM" id="SSF53254">
    <property type="entry name" value="Phosphoglycerate mutase-like"/>
    <property type="match status" value="1"/>
</dbReference>
<evidence type="ECO:0000256" key="2">
    <source>
        <dbReference type="ARBA" id="ARBA00022840"/>
    </source>
</evidence>
<dbReference type="Gene3D" id="3.40.50.1240">
    <property type="entry name" value="Phosphoglycerate mutase-like"/>
    <property type="match status" value="1"/>
</dbReference>
<organism evidence="4 5">
    <name type="scientific">Chondromyces apiculatus DSM 436</name>
    <dbReference type="NCBI Taxonomy" id="1192034"/>
    <lineage>
        <taxon>Bacteria</taxon>
        <taxon>Pseudomonadati</taxon>
        <taxon>Myxococcota</taxon>
        <taxon>Polyangia</taxon>
        <taxon>Polyangiales</taxon>
        <taxon>Polyangiaceae</taxon>
        <taxon>Chondromyces</taxon>
    </lineage>
</organism>
<evidence type="ECO:0000313" key="4">
    <source>
        <dbReference type="EMBL" id="EYF02533.1"/>
    </source>
</evidence>
<dbReference type="GO" id="GO:0003873">
    <property type="term" value="F:6-phosphofructo-2-kinase activity"/>
    <property type="evidence" value="ECO:0007669"/>
    <property type="project" value="InterPro"/>
</dbReference>
<accession>A0A017T019</accession>
<protein>
    <recommendedName>
        <fullName evidence="3">6-phosphofructo-2-kinase domain-containing protein</fullName>
    </recommendedName>
</protein>
<dbReference type="eggNOG" id="COG0703">
    <property type="taxonomic scope" value="Bacteria"/>
</dbReference>
<evidence type="ECO:0000259" key="3">
    <source>
        <dbReference type="Pfam" id="PF01591"/>
    </source>
</evidence>
<dbReference type="PROSITE" id="PS00175">
    <property type="entry name" value="PG_MUTASE"/>
    <property type="match status" value="1"/>
</dbReference>
<dbReference type="eggNOG" id="COG0406">
    <property type="taxonomic scope" value="Bacteria"/>
</dbReference>
<dbReference type="CDD" id="cd07067">
    <property type="entry name" value="HP_PGM_like"/>
    <property type="match status" value="1"/>
</dbReference>
<gene>
    <name evidence="4" type="ORF">CAP_6740</name>
</gene>
<keyword evidence="1" id="KW-0547">Nucleotide-binding</keyword>
<evidence type="ECO:0000256" key="1">
    <source>
        <dbReference type="ARBA" id="ARBA00022741"/>
    </source>
</evidence>
<dbReference type="PANTHER" id="PTHR10606:SF44">
    <property type="entry name" value="6-PHOSPHOFRUCTO 2-KINASE_FRUCTOSE 2,6-BISPHOSPHATASE LONG FORM"/>
    <property type="match status" value="1"/>
</dbReference>
<dbReference type="SMART" id="SM00855">
    <property type="entry name" value="PGAM"/>
    <property type="match status" value="1"/>
</dbReference>
<dbReference type="GO" id="GO:0005524">
    <property type="term" value="F:ATP binding"/>
    <property type="evidence" value="ECO:0007669"/>
    <property type="project" value="UniProtKB-KW"/>
</dbReference>
<dbReference type="STRING" id="1192034.CAP_6740"/>
<evidence type="ECO:0000313" key="5">
    <source>
        <dbReference type="Proteomes" id="UP000019678"/>
    </source>
</evidence>
<comment type="caution">
    <text evidence="4">The sequence shown here is derived from an EMBL/GenBank/DDBJ whole genome shotgun (WGS) entry which is preliminary data.</text>
</comment>